<keyword evidence="2" id="KW-0479">Metal-binding</keyword>
<evidence type="ECO:0000256" key="1">
    <source>
        <dbReference type="ARBA" id="ARBA00001936"/>
    </source>
</evidence>
<dbReference type="Gene3D" id="3.60.21.10">
    <property type="match status" value="1"/>
</dbReference>
<organism evidence="4 5">
    <name type="scientific">Brassica napus</name>
    <name type="common">Rape</name>
    <dbReference type="NCBI Taxonomy" id="3708"/>
    <lineage>
        <taxon>Eukaryota</taxon>
        <taxon>Viridiplantae</taxon>
        <taxon>Streptophyta</taxon>
        <taxon>Embryophyta</taxon>
        <taxon>Tracheophyta</taxon>
        <taxon>Spermatophyta</taxon>
        <taxon>Magnoliopsida</taxon>
        <taxon>eudicotyledons</taxon>
        <taxon>Gunneridae</taxon>
        <taxon>Pentapetalae</taxon>
        <taxon>rosids</taxon>
        <taxon>malvids</taxon>
        <taxon>Brassicales</taxon>
        <taxon>Brassicaceae</taxon>
        <taxon>Brassiceae</taxon>
        <taxon>Brassica</taxon>
    </lineage>
</organism>
<keyword evidence="5" id="KW-1185">Reference proteome</keyword>
<reference evidence="4 5" key="1">
    <citation type="submission" date="2021-05" db="EMBL/GenBank/DDBJ databases">
        <title>Genome Assembly of Synthetic Allotetraploid Brassica napus Reveals Homoeologous Exchanges between Subgenomes.</title>
        <authorList>
            <person name="Davis J.T."/>
        </authorList>
    </citation>
    <scope>NUCLEOTIDE SEQUENCE [LARGE SCALE GENOMIC DNA]</scope>
    <source>
        <strain evidence="5">cv. Da-Ae</strain>
        <tissue evidence="4">Seedling</tissue>
    </source>
</reference>
<dbReference type="InterPro" id="IPR029052">
    <property type="entry name" value="Metallo-depent_PP-like"/>
</dbReference>
<keyword evidence="3" id="KW-0464">Manganese</keyword>
<accession>A0ABQ8CXG9</accession>
<protein>
    <submittedName>
        <fullName evidence="4">Uncharacterized protein</fullName>
    </submittedName>
</protein>
<evidence type="ECO:0000313" key="5">
    <source>
        <dbReference type="Proteomes" id="UP000824890"/>
    </source>
</evidence>
<name>A0ABQ8CXG9_BRANA</name>
<comment type="cofactor">
    <cofactor evidence="1">
        <name>Mn(2+)</name>
        <dbReference type="ChEBI" id="CHEBI:29035"/>
    </cofactor>
</comment>
<dbReference type="PANTHER" id="PTHR45668:SF14">
    <property type="entry name" value="SERINE_THREONINE-PROTEIN PHOSPHATASE 7 INACTIVE HOMOLOG"/>
    <property type="match status" value="1"/>
</dbReference>
<comment type="caution">
    <text evidence="4">The sequence shown here is derived from an EMBL/GenBank/DDBJ whole genome shotgun (WGS) entry which is preliminary data.</text>
</comment>
<dbReference type="Proteomes" id="UP000824890">
    <property type="component" value="Unassembled WGS sequence"/>
</dbReference>
<gene>
    <name evidence="4" type="ORF">HID58_021734</name>
</gene>
<evidence type="ECO:0000313" key="4">
    <source>
        <dbReference type="EMBL" id="KAH0921716.1"/>
    </source>
</evidence>
<dbReference type="PANTHER" id="PTHR45668">
    <property type="entry name" value="SERINE/THREONINE-PROTEIN PHOSPHATASE 5-RELATED"/>
    <property type="match status" value="1"/>
</dbReference>
<dbReference type="InterPro" id="IPR051134">
    <property type="entry name" value="PPP_phosphatase"/>
</dbReference>
<dbReference type="EMBL" id="JAGKQM010000006">
    <property type="protein sequence ID" value="KAH0921716.1"/>
    <property type="molecule type" value="Genomic_DNA"/>
</dbReference>
<sequence>MEDVAKVQQSDVNSNTLKFMPQRMLGTILMPARVFLLSGSSETRVSAEEFGFLKETCDRYGEHGPVLHSKCIDCFKTLPFASDFADNVSTQIMAASFKAPLGSMKIALYCWELDRVYRREVGENDDGNITLNHFSKTIELKRSREGPDAKSDREEMGNMLCGYSVDHGVESGELYTIFSASHLSQVTSLKQREILKSLALQDFMFSEWFESCRFRLDGVLLPADQSNVCSSDGIILLMNCAHNMVHGTDV</sequence>
<evidence type="ECO:0000256" key="2">
    <source>
        <dbReference type="ARBA" id="ARBA00022723"/>
    </source>
</evidence>
<dbReference type="SUPFAM" id="SSF56300">
    <property type="entry name" value="Metallo-dependent phosphatases"/>
    <property type="match status" value="1"/>
</dbReference>
<proteinExistence type="predicted"/>
<evidence type="ECO:0000256" key="3">
    <source>
        <dbReference type="ARBA" id="ARBA00023211"/>
    </source>
</evidence>